<comment type="caution">
    <text evidence="1">The sequence shown here is derived from an EMBL/GenBank/DDBJ whole genome shotgun (WGS) entry which is preliminary data.</text>
</comment>
<dbReference type="EMBL" id="CM055098">
    <property type="protein sequence ID" value="KAJ7550038.1"/>
    <property type="molecule type" value="Genomic_DNA"/>
</dbReference>
<keyword evidence="2" id="KW-1185">Reference proteome</keyword>
<gene>
    <name evidence="1" type="ORF">O6H91_07G079800</name>
</gene>
<organism evidence="1 2">
    <name type="scientific">Diphasiastrum complanatum</name>
    <name type="common">Issler's clubmoss</name>
    <name type="synonym">Lycopodium complanatum</name>
    <dbReference type="NCBI Taxonomy" id="34168"/>
    <lineage>
        <taxon>Eukaryota</taxon>
        <taxon>Viridiplantae</taxon>
        <taxon>Streptophyta</taxon>
        <taxon>Embryophyta</taxon>
        <taxon>Tracheophyta</taxon>
        <taxon>Lycopodiopsida</taxon>
        <taxon>Lycopodiales</taxon>
        <taxon>Lycopodiaceae</taxon>
        <taxon>Lycopodioideae</taxon>
        <taxon>Diphasiastrum</taxon>
    </lineage>
</organism>
<proteinExistence type="predicted"/>
<accession>A0ACC2D769</accession>
<reference evidence="2" key="1">
    <citation type="journal article" date="2024" name="Proc. Natl. Acad. Sci. U.S.A.">
        <title>Extraordinary preservation of gene collinearity over three hundred million years revealed in homosporous lycophytes.</title>
        <authorList>
            <person name="Li C."/>
            <person name="Wickell D."/>
            <person name="Kuo L.Y."/>
            <person name="Chen X."/>
            <person name="Nie B."/>
            <person name="Liao X."/>
            <person name="Peng D."/>
            <person name="Ji J."/>
            <person name="Jenkins J."/>
            <person name="Williams M."/>
            <person name="Shu S."/>
            <person name="Plott C."/>
            <person name="Barry K."/>
            <person name="Rajasekar S."/>
            <person name="Grimwood J."/>
            <person name="Han X."/>
            <person name="Sun S."/>
            <person name="Hou Z."/>
            <person name="He W."/>
            <person name="Dai G."/>
            <person name="Sun C."/>
            <person name="Schmutz J."/>
            <person name="Leebens-Mack J.H."/>
            <person name="Li F.W."/>
            <person name="Wang L."/>
        </authorList>
    </citation>
    <scope>NUCLEOTIDE SEQUENCE [LARGE SCALE GENOMIC DNA]</scope>
    <source>
        <strain evidence="2">cv. PW_Plant_1</strain>
    </source>
</reference>
<dbReference type="Proteomes" id="UP001162992">
    <property type="component" value="Chromosome 7"/>
</dbReference>
<sequence length="263" mass="30172">MPRKQPSATSLPREKREEKSVKKEPDVDQKEEAHILKHPSKKPRKTEPYEEKIHDKEPNIVKEEHSQGKDLKVEKDEQKKTQEDQDNQVRVNRAPVLTLWVAVVAQKEGYQFEEGLTYGKHIAGVYAHSKGQRLGLIEAKGARTRKKRPAERFEVFGTRVPVRMTSAGLRLALQNDKPIPSRTVKSYLLRKFGTDYDRVKEAMATLACKYSPDEIGKVGYILYEKFRPQVHPGSRGWGAKGVLDLNYISALAREAEFKRNKIK</sequence>
<name>A0ACC2D769_DIPCM</name>
<evidence type="ECO:0000313" key="2">
    <source>
        <dbReference type="Proteomes" id="UP001162992"/>
    </source>
</evidence>
<evidence type="ECO:0000313" key="1">
    <source>
        <dbReference type="EMBL" id="KAJ7550038.1"/>
    </source>
</evidence>
<protein>
    <submittedName>
        <fullName evidence="1">Uncharacterized protein</fullName>
    </submittedName>
</protein>